<feature type="transmembrane region" description="Helical" evidence="1">
    <location>
        <begin position="146"/>
        <end position="165"/>
    </location>
</feature>
<proteinExistence type="predicted"/>
<keyword evidence="1" id="KW-0472">Membrane</keyword>
<evidence type="ECO:0000313" key="4">
    <source>
        <dbReference type="Proteomes" id="UP000295184"/>
    </source>
</evidence>
<reference evidence="3 4" key="1">
    <citation type="submission" date="2019-03" db="EMBL/GenBank/DDBJ databases">
        <title>Genomic Encyclopedia of Type Strains, Phase IV (KMG-IV): sequencing the most valuable type-strain genomes for metagenomic binning, comparative biology and taxonomic classification.</title>
        <authorList>
            <person name="Goeker M."/>
        </authorList>
    </citation>
    <scope>NUCLEOTIDE SEQUENCE [LARGE SCALE GENOMIC DNA]</scope>
    <source>
        <strain evidence="3 4">DSM 100451</strain>
    </source>
</reference>
<feature type="transmembrane region" description="Helical" evidence="1">
    <location>
        <begin position="73"/>
        <end position="96"/>
    </location>
</feature>
<keyword evidence="1" id="KW-0812">Transmembrane</keyword>
<name>A0A4R1QY01_9FIRM</name>
<dbReference type="RefSeq" id="WP_058965153.1">
    <property type="nucleotide sequence ID" value="NZ_CABKVM010000017.1"/>
</dbReference>
<keyword evidence="1" id="KW-1133">Transmembrane helix</keyword>
<dbReference type="Proteomes" id="UP000295184">
    <property type="component" value="Unassembled WGS sequence"/>
</dbReference>
<evidence type="ECO:0000313" key="3">
    <source>
        <dbReference type="EMBL" id="TCL57364.1"/>
    </source>
</evidence>
<dbReference type="AlphaFoldDB" id="A0A4R1QY01"/>
<protein>
    <submittedName>
        <fullName evidence="3">Putative zinc finger protein</fullName>
    </submittedName>
</protein>
<dbReference type="Pfam" id="PF13490">
    <property type="entry name" value="zf-HC2"/>
    <property type="match status" value="1"/>
</dbReference>
<organism evidence="3 4">
    <name type="scientific">Allofournierella massiliensis</name>
    <dbReference type="NCBI Taxonomy" id="1650663"/>
    <lineage>
        <taxon>Bacteria</taxon>
        <taxon>Bacillati</taxon>
        <taxon>Bacillota</taxon>
        <taxon>Clostridia</taxon>
        <taxon>Eubacteriales</taxon>
        <taxon>Oscillospiraceae</taxon>
        <taxon>Allofournierella</taxon>
    </lineage>
</organism>
<comment type="caution">
    <text evidence="3">The sequence shown here is derived from an EMBL/GenBank/DDBJ whole genome shotgun (WGS) entry which is preliminary data.</text>
</comment>
<sequence length="182" mass="19130">MNKGIVSDISCDVCRDLIPLVADGVASEDSEALVHAHVAHCPACQAYLDSGGIQLPAPEPDAARVLGRIQRKLLAQSALMAVAGFVVCLALANGPFLAWGLPALGALGYVFLRRSVWFAAIISAIPMALVLLVSTPNRTSLMQAGLYLSALLVGALIAKLLHFAFGGLRRGQSDPKEESLDE</sequence>
<feature type="domain" description="Putative zinc-finger" evidence="2">
    <location>
        <begin position="11"/>
        <end position="45"/>
    </location>
</feature>
<dbReference type="InterPro" id="IPR027383">
    <property type="entry name" value="Znf_put"/>
</dbReference>
<gene>
    <name evidence="3" type="ORF">EDD77_11039</name>
</gene>
<accession>A0A4R1QY01</accession>
<dbReference type="EMBL" id="SLUM01000010">
    <property type="protein sequence ID" value="TCL57364.1"/>
    <property type="molecule type" value="Genomic_DNA"/>
</dbReference>
<feature type="transmembrane region" description="Helical" evidence="1">
    <location>
        <begin position="116"/>
        <end position="134"/>
    </location>
</feature>
<evidence type="ECO:0000259" key="2">
    <source>
        <dbReference type="Pfam" id="PF13490"/>
    </source>
</evidence>
<evidence type="ECO:0000256" key="1">
    <source>
        <dbReference type="SAM" id="Phobius"/>
    </source>
</evidence>
<dbReference type="STRING" id="1650663.GCA_001486665_02126"/>